<name>A0A0K1ZG46_RALSL</name>
<evidence type="ECO:0000313" key="4">
    <source>
        <dbReference type="EMBL" id="CUV43973.1"/>
    </source>
</evidence>
<dbReference type="AlphaFoldDB" id="A0A0K1ZG46"/>
<protein>
    <submittedName>
        <fullName evidence="2">Putative transmembrane protein</fullName>
    </submittedName>
</protein>
<dbReference type="EMBL" id="LN899827">
    <property type="protein sequence ID" value="CUV43973.1"/>
    <property type="molecule type" value="Genomic_DNA"/>
</dbReference>
<keyword evidence="2" id="KW-0812">Transmembrane</keyword>
<feature type="chain" id="PRO_5013456077" evidence="1">
    <location>
        <begin position="30"/>
        <end position="109"/>
    </location>
</feature>
<evidence type="ECO:0000313" key="3">
    <source>
        <dbReference type="EMBL" id="CUV31537.1"/>
    </source>
</evidence>
<accession>A0A0K1ZG46</accession>
<organism evidence="2">
    <name type="scientific">Ralstonia solanacearum</name>
    <name type="common">Pseudomonas solanacearum</name>
    <dbReference type="NCBI Taxonomy" id="305"/>
    <lineage>
        <taxon>Bacteria</taxon>
        <taxon>Pseudomonadati</taxon>
        <taxon>Pseudomonadota</taxon>
        <taxon>Betaproteobacteria</taxon>
        <taxon>Burkholderiales</taxon>
        <taxon>Burkholderiaceae</taxon>
        <taxon>Ralstonia</taxon>
        <taxon>Ralstonia solanacearum species complex</taxon>
    </lineage>
</organism>
<dbReference type="PATRIC" id="fig|305.92.peg.113"/>
<feature type="signal peptide" evidence="1">
    <location>
        <begin position="1"/>
        <end position="29"/>
    </location>
</feature>
<gene>
    <name evidence="2" type="ORF">PSS4_v1_360004</name>
    <name evidence="3" type="ORF">RUN1985_v1_920054</name>
    <name evidence="4" type="ORF">TO10_v1_120092</name>
</gene>
<keyword evidence="2" id="KW-0472">Membrane</keyword>
<evidence type="ECO:0000256" key="1">
    <source>
        <dbReference type="SAM" id="SignalP"/>
    </source>
</evidence>
<keyword evidence="1" id="KW-0732">Signal</keyword>
<dbReference type="EMBL" id="LN899824">
    <property type="protein sequence ID" value="CUV31537.1"/>
    <property type="molecule type" value="Genomic_DNA"/>
</dbReference>
<proteinExistence type="predicted"/>
<dbReference type="EMBL" id="LN899821">
    <property type="protein sequence ID" value="CUV17594.1"/>
    <property type="molecule type" value="Genomic_DNA"/>
</dbReference>
<reference evidence="2" key="1">
    <citation type="submission" date="2015-10" db="EMBL/GenBank/DDBJ databases">
        <authorList>
            <person name="Gilbert D.G."/>
        </authorList>
    </citation>
    <scope>NUCLEOTIDE SEQUENCE</scope>
    <source>
        <strain evidence="2">Phyl III-seqv23</strain>
    </source>
</reference>
<sequence>MNISKTTGKKSVFFAIAATLALMASQAKSQTITGVDLTGQNYTQGCVRFFVNGHHYDVSAGQSTKVLYVASGSTFMASVFPSGGVCGGTATRNVWYTTNSVTHQTWLIR</sequence>
<evidence type="ECO:0000313" key="2">
    <source>
        <dbReference type="EMBL" id="CUV17594.1"/>
    </source>
</evidence>